<reference evidence="3 4" key="1">
    <citation type="submission" date="2017-04" db="EMBL/GenBank/DDBJ databases">
        <title>Draft genome sequence of Zooshikella ganghwensis VG4 isolated from Red Sea sediments.</title>
        <authorList>
            <person name="Rehman Z."/>
            <person name="Alam I."/>
            <person name="Kamau A."/>
            <person name="Bajic V."/>
            <person name="Leiknes T."/>
        </authorList>
    </citation>
    <scope>NUCLEOTIDE SEQUENCE [LARGE SCALE GENOMIC DNA]</scope>
    <source>
        <strain evidence="3 4">VG4</strain>
    </source>
</reference>
<keyword evidence="3" id="KW-0540">Nuclease</keyword>
<dbReference type="Gene3D" id="2.60.40.1260">
    <property type="entry name" value="Lamin Tail domain"/>
    <property type="match status" value="1"/>
</dbReference>
<dbReference type="Gene3D" id="1.20.1270.90">
    <property type="entry name" value="AF1782-like"/>
    <property type="match status" value="1"/>
</dbReference>
<keyword evidence="1" id="KW-0732">Signal</keyword>
<dbReference type="InterPro" id="IPR005135">
    <property type="entry name" value="Endo/exonuclease/phosphatase"/>
</dbReference>
<accession>A0A4P9VM85</accession>
<name>A0A4P9VM85_9GAMM</name>
<evidence type="ECO:0000259" key="2">
    <source>
        <dbReference type="PROSITE" id="PS51841"/>
    </source>
</evidence>
<dbReference type="Pfam" id="PF03372">
    <property type="entry name" value="Exo_endo_phos"/>
    <property type="match status" value="1"/>
</dbReference>
<keyword evidence="3" id="KW-0255">Endonuclease</keyword>
<dbReference type="InterPro" id="IPR001322">
    <property type="entry name" value="Lamin_tail_dom"/>
</dbReference>
<dbReference type="NCBIfam" id="NF033681">
    <property type="entry name" value="ExeM_NucH_DNase"/>
    <property type="match status" value="1"/>
</dbReference>
<dbReference type="Proteomes" id="UP000257039">
    <property type="component" value="Unassembled WGS sequence"/>
</dbReference>
<dbReference type="GO" id="GO:0004519">
    <property type="term" value="F:endonuclease activity"/>
    <property type="evidence" value="ECO:0007669"/>
    <property type="project" value="UniProtKB-KW"/>
</dbReference>
<dbReference type="PANTHER" id="PTHR42834">
    <property type="entry name" value="ENDONUCLEASE/EXONUCLEASE/PHOSPHATASE FAMILY PROTEIN (AFU_ORTHOLOGUE AFUA_3G09210)"/>
    <property type="match status" value="1"/>
</dbReference>
<proteinExistence type="predicted"/>
<dbReference type="Pfam" id="PF00932">
    <property type="entry name" value="LTD"/>
    <property type="match status" value="1"/>
</dbReference>
<evidence type="ECO:0000256" key="1">
    <source>
        <dbReference type="SAM" id="SignalP"/>
    </source>
</evidence>
<evidence type="ECO:0000313" key="4">
    <source>
        <dbReference type="Proteomes" id="UP000257039"/>
    </source>
</evidence>
<dbReference type="PANTHER" id="PTHR42834:SF1">
    <property type="entry name" value="ENDONUCLEASE_EXONUCLEASE_PHOSPHATASE FAMILY PROTEIN (AFU_ORTHOLOGUE AFUA_3G09210)"/>
    <property type="match status" value="1"/>
</dbReference>
<dbReference type="AlphaFoldDB" id="A0A4P9VM85"/>
<dbReference type="InterPro" id="IPR047971">
    <property type="entry name" value="ExeM-like"/>
</dbReference>
<dbReference type="EMBL" id="NDXW01000001">
    <property type="protein sequence ID" value="RDH44498.1"/>
    <property type="molecule type" value="Genomic_DNA"/>
</dbReference>
<feature type="signal peptide" evidence="1">
    <location>
        <begin position="1"/>
        <end position="20"/>
    </location>
</feature>
<keyword evidence="4" id="KW-1185">Reference proteome</keyword>
<evidence type="ECO:0000313" key="3">
    <source>
        <dbReference type="EMBL" id="RDH44498.1"/>
    </source>
</evidence>
<keyword evidence="3" id="KW-0378">Hydrolase</keyword>
<dbReference type="Gene3D" id="3.60.10.10">
    <property type="entry name" value="Endonuclease/exonuclease/phosphatase"/>
    <property type="match status" value="1"/>
</dbReference>
<feature type="chain" id="PRO_5020300599" evidence="1">
    <location>
        <begin position="21"/>
        <end position="1009"/>
    </location>
</feature>
<protein>
    <submittedName>
        <fullName evidence="3">Endonuclease</fullName>
    </submittedName>
</protein>
<dbReference type="RefSeq" id="WP_094787641.1">
    <property type="nucleotide sequence ID" value="NZ_NDXW01000001.1"/>
</dbReference>
<dbReference type="SUPFAM" id="SSF74853">
    <property type="entry name" value="Lamin A/C globular tail domain"/>
    <property type="match status" value="1"/>
</dbReference>
<organism evidence="3 4">
    <name type="scientific">Zooshikella ganghwensis</name>
    <dbReference type="NCBI Taxonomy" id="202772"/>
    <lineage>
        <taxon>Bacteria</taxon>
        <taxon>Pseudomonadati</taxon>
        <taxon>Pseudomonadota</taxon>
        <taxon>Gammaproteobacteria</taxon>
        <taxon>Oceanospirillales</taxon>
        <taxon>Zooshikellaceae</taxon>
        <taxon>Zooshikella</taxon>
    </lineage>
</organism>
<dbReference type="SUPFAM" id="SSF56219">
    <property type="entry name" value="DNase I-like"/>
    <property type="match status" value="1"/>
</dbReference>
<feature type="domain" description="LTD" evidence="2">
    <location>
        <begin position="13"/>
        <end position="154"/>
    </location>
</feature>
<comment type="caution">
    <text evidence="3">The sequence shown here is derived from an EMBL/GenBank/DDBJ whole genome shotgun (WGS) entry which is preliminary data.</text>
</comment>
<gene>
    <name evidence="3" type="ORF">B9G39_14205</name>
</gene>
<dbReference type="InterPro" id="IPR036691">
    <property type="entry name" value="Endo/exonu/phosph_ase_sf"/>
</dbReference>
<sequence length="1009" mass="112673">MCYKTAFSLTALALATHTAAATPSLFISEYIEGKGFNKAIELFNGGKDTLDLSQFTLKKYINGKTTSSHNFPLSGQLAPGKTFVLVHQQAEKVLTDKANVVNKHNFLNFNGDDPIALYYQDTRIDLVGEFGGQSFGKDQQFIRLTSQASSTYSTSDWQTISARSAQEMASSLGNHNTDSQPKPQISCTTGTPLLISEVQGSGNKSPLVPEGKYEGPEIIVEGIVTQTTPNRFKGFFIQEESWDHDGNPMTSEGIFVFGQAPDLTVGEKVRIKGKVKEYYNQTQLNLVAYSKCGIQQEVIQPLQLSADTPLQALEPYEGMLVNWSGNAALKVTKNFSFNYTSFRNEMVLSKDQPLFKPTQLYPALSEEAQALASSNKQQRITIETDVSKQTNGVISYFPDFGPFQNYIRIGDTLQSITGVIQYSYGRYGVIPTVTLNGSDFDHQAFPRTDAPQLTHDEGSLKVASFNVLNYFNRTVPGAADNAANNANRGATKLNDFYLQRTKIVNAITRMDADIIGLMEIENNGFGESSAIYDLVNALNAQQTDKDSYYQFVSTSNDGFIGSDAITVGLLYRPSKVSLQDQPTILPMPEQHFTLTTTENKQKTITKQQRHSLIQSFKHLTSGEKLTIAVSHFKSKGSMCFEDYQEYAVDGKVALDSRNKVKGKPAPGYVDDLQGSCNEFRVSAAVQLAQHLQSKPQQYSNNILLIGDFNAYAQEDPIRVLTDYTGKEQRLIQTAEHTTLEGKPWRPFATVPTGFGFVDLTRVHHGLKTFSYSFDGELGSLDHALTSTALAEKVKDITHWHINSLENSLFEYSKKYSGQLPKSEDHFSASDHDPFLLSISFTEKKTTKEALNQLISTAWTQYKKIVHAPLGTYPIHTQMKLVQALFFALEVQNNPLASDQRIQYAINRLQHALSALEQPMMAVNKAGLSAVVQVAESLLRQTNDSYHIWYYPKAATQHMKAFIDYAKTILASDQVSQRQVNRTTFKLLQEITWFSSQRRLNLNFSYFIFR</sequence>
<dbReference type="CDD" id="cd04486">
    <property type="entry name" value="YhcR_OBF_like"/>
    <property type="match status" value="1"/>
</dbReference>
<dbReference type="PROSITE" id="PS51841">
    <property type="entry name" value="LTD"/>
    <property type="match status" value="1"/>
</dbReference>
<dbReference type="InterPro" id="IPR036415">
    <property type="entry name" value="Lamin_tail_dom_sf"/>
</dbReference>